<gene>
    <name evidence="3" type="ORF">AB0T83_05655</name>
</gene>
<dbReference type="RefSeq" id="WP_366192075.1">
    <property type="nucleotide sequence ID" value="NZ_JBFBVU010000005.1"/>
</dbReference>
<dbReference type="EMBL" id="JBFBVU010000005">
    <property type="protein sequence ID" value="MEV8466270.1"/>
    <property type="molecule type" value="Genomic_DNA"/>
</dbReference>
<dbReference type="PANTHER" id="PTHR47691:SF3">
    <property type="entry name" value="HTH-TYPE TRANSCRIPTIONAL REGULATOR RV0890C-RELATED"/>
    <property type="match status" value="1"/>
</dbReference>
<organism evidence="3 4">
    <name type="scientific">Meridianimarinicoccus marinus</name>
    <dbReference type="NCBI Taxonomy" id="3231483"/>
    <lineage>
        <taxon>Bacteria</taxon>
        <taxon>Pseudomonadati</taxon>
        <taxon>Pseudomonadota</taxon>
        <taxon>Alphaproteobacteria</taxon>
        <taxon>Rhodobacterales</taxon>
        <taxon>Paracoccaceae</taxon>
        <taxon>Meridianimarinicoccus</taxon>
    </lineage>
</organism>
<dbReference type="PANTHER" id="PTHR47691">
    <property type="entry name" value="REGULATOR-RELATED"/>
    <property type="match status" value="1"/>
</dbReference>
<dbReference type="SUPFAM" id="SSF48452">
    <property type="entry name" value="TPR-like"/>
    <property type="match status" value="1"/>
</dbReference>
<comment type="caution">
    <text evidence="3">The sequence shown here is derived from an EMBL/GenBank/DDBJ whole genome shotgun (WGS) entry which is preliminary data.</text>
</comment>
<keyword evidence="4" id="KW-1185">Reference proteome</keyword>
<dbReference type="Proteomes" id="UP001553161">
    <property type="component" value="Unassembled WGS sequence"/>
</dbReference>
<dbReference type="CDD" id="cd06170">
    <property type="entry name" value="LuxR_C_like"/>
    <property type="match status" value="1"/>
</dbReference>
<dbReference type="InterPro" id="IPR016032">
    <property type="entry name" value="Sig_transdc_resp-reg_C-effctor"/>
</dbReference>
<dbReference type="Gene3D" id="1.10.10.10">
    <property type="entry name" value="Winged helix-like DNA-binding domain superfamily/Winged helix DNA-binding domain"/>
    <property type="match status" value="1"/>
</dbReference>
<dbReference type="InterPro" id="IPR027417">
    <property type="entry name" value="P-loop_NTPase"/>
</dbReference>
<dbReference type="InterPro" id="IPR036388">
    <property type="entry name" value="WH-like_DNA-bd_sf"/>
</dbReference>
<dbReference type="PROSITE" id="PS50043">
    <property type="entry name" value="HTH_LUXR_2"/>
    <property type="match status" value="1"/>
</dbReference>
<sequence length="924" mass="100459">MKRHTNLPLELSSLVGRDAELSELRQLVNAERLVTLSGTGGTGKTRIAKKLARMLVESYRHGVWFIDLTGVFRDSGVAGAVSRVLGLLEENQIPLSETIAQQLSDQRVLLVLDNCEQVLAGCAELAQQILATAPDVHLLATSREPLRLSGEFIHQVPPLSIESGVALFEERARQAGSRLAADGISSATAREIVARLDGIPLAIELAAARTSMMAPAQILEGLHSRFDLLTGAARDAIGHHRSLRASVAWSYDLMTPAERALARRLCVFRGFTLDSAQIIGAEVDTGDDIVLDLTQRLVDMSIVQVDHSTPEPRYRFLETVREYFVERLEAAGETSAARAAHLAHFIDFAEYRAQRLILGDGPELMTQIQSEFDNLEDALVFAESQDDPASLLRLLTALTGYYEIWGQHQHGMRWFDTALAKDAASEVLTARALWGASHVCAYGGRMDLAFPRAMQALEMSQEIGDKWTESRALDIIGFAQAVSDPQGASESLNRSIQLGGEIADDWAEPHAIKMLTAVYMFSHEIAGGSRSIEKLLAVARKHKSRYLTAWANALKGYFARDGGDLDAAEKALGISIENATGVRDPATGGFAKVWFSALKADRGQVEEARSEMIGAMKTATVTGTFLAVPEIMFQLGTIEVAAGRPQATLDLIDGHVEALKAAGIPVWAAQLAIASAAAQIDLGGLDEAQALLDEAAEMSVSLKNPFLNGLIGYMRGRLALAGGDTGKAEVAYHEALEIQSDAGLLPGLLRTTEGVSEVLIAKEKYEDAARVLAFVDASRSDMRLVRGSAEIEQHELRIEKLERALGAAHDELRAKAAKSDLEEIIGIISRMRGKRARPLMGWESLTPTERRVVSLAIEGLSNPEIAERMFIARGTVKVHLSHIYEKLEVRSRTQLAAKAVTEKFLTDARPTKIGTRNSRGQQLS</sequence>
<dbReference type="SUPFAM" id="SSF52540">
    <property type="entry name" value="P-loop containing nucleoside triphosphate hydrolases"/>
    <property type="match status" value="1"/>
</dbReference>
<reference evidence="3 4" key="1">
    <citation type="submission" date="2024-07" db="EMBL/GenBank/DDBJ databases">
        <authorList>
            <person name="Kang M."/>
        </authorList>
    </citation>
    <scope>NUCLEOTIDE SEQUENCE [LARGE SCALE GENOMIC DNA]</scope>
    <source>
        <strain evidence="3 4">DFM31</strain>
    </source>
</reference>
<dbReference type="Pfam" id="PF00196">
    <property type="entry name" value="GerE"/>
    <property type="match status" value="1"/>
</dbReference>
<evidence type="ECO:0000313" key="4">
    <source>
        <dbReference type="Proteomes" id="UP001553161"/>
    </source>
</evidence>
<protein>
    <submittedName>
        <fullName evidence="3">LuxR C-terminal-related transcriptional regulator</fullName>
    </submittedName>
</protein>
<dbReference type="Gene3D" id="1.25.40.10">
    <property type="entry name" value="Tetratricopeptide repeat domain"/>
    <property type="match status" value="2"/>
</dbReference>
<feature type="coiled-coil region" evidence="1">
    <location>
        <begin position="784"/>
        <end position="818"/>
    </location>
</feature>
<evidence type="ECO:0000256" key="1">
    <source>
        <dbReference type="SAM" id="Coils"/>
    </source>
</evidence>
<dbReference type="Gene3D" id="3.40.50.300">
    <property type="entry name" value="P-loop containing nucleotide triphosphate hydrolases"/>
    <property type="match status" value="1"/>
</dbReference>
<accession>A0ABV3L413</accession>
<dbReference type="PRINTS" id="PR00364">
    <property type="entry name" value="DISEASERSIST"/>
</dbReference>
<proteinExistence type="predicted"/>
<dbReference type="SMART" id="SM00421">
    <property type="entry name" value="HTH_LUXR"/>
    <property type="match status" value="1"/>
</dbReference>
<evidence type="ECO:0000259" key="2">
    <source>
        <dbReference type="PROSITE" id="PS50043"/>
    </source>
</evidence>
<dbReference type="PRINTS" id="PR00038">
    <property type="entry name" value="HTHLUXR"/>
</dbReference>
<dbReference type="InterPro" id="IPR011990">
    <property type="entry name" value="TPR-like_helical_dom_sf"/>
</dbReference>
<keyword evidence="1" id="KW-0175">Coiled coil</keyword>
<feature type="domain" description="HTH luxR-type" evidence="2">
    <location>
        <begin position="838"/>
        <end position="903"/>
    </location>
</feature>
<dbReference type="PROSITE" id="PS00622">
    <property type="entry name" value="HTH_LUXR_1"/>
    <property type="match status" value="1"/>
</dbReference>
<name>A0ABV3L413_9RHOB</name>
<evidence type="ECO:0000313" key="3">
    <source>
        <dbReference type="EMBL" id="MEV8466270.1"/>
    </source>
</evidence>
<dbReference type="SUPFAM" id="SSF46894">
    <property type="entry name" value="C-terminal effector domain of the bipartite response regulators"/>
    <property type="match status" value="1"/>
</dbReference>
<dbReference type="InterPro" id="IPR000792">
    <property type="entry name" value="Tscrpt_reg_LuxR_C"/>
</dbReference>